<name>A0ABW7JNX3_9NOCA</name>
<dbReference type="Proteomes" id="UP001609175">
    <property type="component" value="Unassembled WGS sequence"/>
</dbReference>
<evidence type="ECO:0000313" key="2">
    <source>
        <dbReference type="Proteomes" id="UP001609175"/>
    </source>
</evidence>
<dbReference type="SUPFAM" id="SSF47240">
    <property type="entry name" value="Ferritin-like"/>
    <property type="match status" value="1"/>
</dbReference>
<protein>
    <submittedName>
        <fullName evidence="1">Diiron oxygenase</fullName>
    </submittedName>
</protein>
<dbReference type="Gene3D" id="1.10.620.20">
    <property type="entry name" value="Ribonucleotide Reductase, subunit A"/>
    <property type="match status" value="1"/>
</dbReference>
<dbReference type="InterPro" id="IPR025859">
    <property type="entry name" value="AurF/CmlI"/>
</dbReference>
<proteinExistence type="predicted"/>
<dbReference type="RefSeq" id="WP_395115418.1">
    <property type="nucleotide sequence ID" value="NZ_JBIMSO010000055.1"/>
</dbReference>
<sequence length="295" mass="34104">MTRAVDKETVASRLLKGSIKHSYAPAVDIDWDAPLHEGRYFLPPTVLSLYRTPMWEAMSEAQRIELSRQEAANILSVGIWFENILNQALLRSLLHNDPSSLHSRYMLTEMGDECRHMTMFGRAIEQMGAKPYQLHWYQSVVVNILPKFFRGTMLWVAALIGEEIFDATQRRVLDDLELQPMIKRLMQIHVTEESRHIRFAREGVRRRAAETHPIERLWVGSINGVGGPLFQRLFTNPVMYKRAGLDPVEARRQARSNPHFQEVQRRGFESLAAFLAENGLMLAPARALWRRGRFL</sequence>
<dbReference type="InterPro" id="IPR009078">
    <property type="entry name" value="Ferritin-like_SF"/>
</dbReference>
<gene>
    <name evidence="1" type="ORF">ACHIPZ_16145</name>
</gene>
<dbReference type="Pfam" id="PF11583">
    <property type="entry name" value="AurF"/>
    <property type="match status" value="1"/>
</dbReference>
<dbReference type="EMBL" id="JBIMSO010000055">
    <property type="protein sequence ID" value="MFH5209712.1"/>
    <property type="molecule type" value="Genomic_DNA"/>
</dbReference>
<dbReference type="InterPro" id="IPR012348">
    <property type="entry name" value="RNR-like"/>
</dbReference>
<comment type="caution">
    <text evidence="1">The sequence shown here is derived from an EMBL/GenBank/DDBJ whole genome shotgun (WGS) entry which is preliminary data.</text>
</comment>
<evidence type="ECO:0000313" key="1">
    <source>
        <dbReference type="EMBL" id="MFH5209712.1"/>
    </source>
</evidence>
<organism evidence="1 2">
    <name type="scientific">Antrihabitans spumae</name>
    <dbReference type="NCBI Taxonomy" id="3373370"/>
    <lineage>
        <taxon>Bacteria</taxon>
        <taxon>Bacillati</taxon>
        <taxon>Actinomycetota</taxon>
        <taxon>Actinomycetes</taxon>
        <taxon>Mycobacteriales</taxon>
        <taxon>Nocardiaceae</taxon>
        <taxon>Antrihabitans</taxon>
    </lineage>
</organism>
<reference evidence="1 2" key="1">
    <citation type="submission" date="2024-10" db="EMBL/GenBank/DDBJ databases">
        <authorList>
            <person name="Riesco R."/>
        </authorList>
    </citation>
    <scope>NUCLEOTIDE SEQUENCE [LARGE SCALE GENOMIC DNA]</scope>
    <source>
        <strain evidence="1 2">NCIMB 15449</strain>
    </source>
</reference>
<accession>A0ABW7JNX3</accession>